<proteinExistence type="predicted"/>
<evidence type="ECO:0000313" key="4">
    <source>
        <dbReference type="Proteomes" id="UP000287830"/>
    </source>
</evidence>
<name>A0A7U9PVV4_9ACTN</name>
<sequence>MVAPGRRDDSGAASRHVDQRARARWFSGILQAGGDIWVNVFGWDRRTPAAWADALAAEIAKHWQREYRLRLLGHPLSVRWRPADPELVQPWDSLAALVGTWPGRPDDLEGRWAAGPGELAGEKRLVDVLRRIPTRRLIVLGEPGTGKTILLVRLVLDLLSDAERTVGAPVPFLTSLSSWDPVQQELDDLLEQRLIVDFKGLHRRVAGGVHGRRRRCTLARALLQEHLVLPVLDGLDELPEHLRGMAVNRINEALGAGGRGLVLASRSAELRAALRPPDGIEAEVAGAAGVELLPVPAEEVVEHLRNGAMGPAARARWEEVSARIRAGPAVPAAVTLTTPLMARMADVIYNPRHGELLSSVRRSPAELLDRRFATADHVRNHLLDAFVPAAYRYLAPEDLRRRLRWLRFLARDLQVRRNVTELDWWRLGDAGPALLPGLLVGGLAAVLGVYGLRIPASAGIGLMAAVGGGLLGRRLFGAGSSMARALGGGLIGGVAGTVVAMLTFGAVQGTGPSLTGALAACITVGSMGGFRAGLLGAFAGGFAAVLTGRPEVTAFAPFVNGLGLGLGAGCAAVLARRAEPARGYHWSLTGLLTGLAAGLTMGLAAGLQAGPGRGLLLAVVTAVLGSVAGGLEAAPADTAALTGPALSLAGDRRTFWATGLAGGLAVGVSTGLGPRFPPGPGSDFSFGLRVGIANAVAVGLAFGFLRAAYGRYTVARTWLALRGDRLPRRLMSFLDEAHHRGVLRQNGAHYEFAHQDVQERLARHPADCSEGHKRSRGG</sequence>
<reference evidence="3 4" key="1">
    <citation type="submission" date="2018-11" db="EMBL/GenBank/DDBJ databases">
        <title>Whole genome sequence of Streptomyces chrestomyceticus NBRC 13444(T).</title>
        <authorList>
            <person name="Komaki H."/>
            <person name="Tamura T."/>
        </authorList>
    </citation>
    <scope>NUCLEOTIDE SEQUENCE [LARGE SCALE GENOMIC DNA]</scope>
    <source>
        <strain evidence="3 4">NBRC 13444</strain>
    </source>
</reference>
<dbReference type="SUPFAM" id="SSF52540">
    <property type="entry name" value="P-loop containing nucleoside triphosphate hydrolases"/>
    <property type="match status" value="1"/>
</dbReference>
<keyword evidence="1" id="KW-0812">Transmembrane</keyword>
<feature type="domain" description="NACHT" evidence="2">
    <location>
        <begin position="135"/>
        <end position="244"/>
    </location>
</feature>
<dbReference type="Pfam" id="PF05729">
    <property type="entry name" value="NACHT"/>
    <property type="match status" value="1"/>
</dbReference>
<keyword evidence="1" id="KW-0472">Membrane</keyword>
<dbReference type="InterPro" id="IPR027417">
    <property type="entry name" value="P-loop_NTPase"/>
</dbReference>
<organism evidence="3 4">
    <name type="scientific">Streptomyces chrestomyceticus JCM 4735</name>
    <dbReference type="NCBI Taxonomy" id="1306181"/>
    <lineage>
        <taxon>Bacteria</taxon>
        <taxon>Bacillati</taxon>
        <taxon>Actinomycetota</taxon>
        <taxon>Actinomycetes</taxon>
        <taxon>Kitasatosporales</taxon>
        <taxon>Streptomycetaceae</taxon>
        <taxon>Streptomyces</taxon>
    </lineage>
</organism>
<feature type="transmembrane region" description="Helical" evidence="1">
    <location>
        <begin position="615"/>
        <end position="634"/>
    </location>
</feature>
<feature type="transmembrane region" description="Helical" evidence="1">
    <location>
        <begin position="586"/>
        <end position="609"/>
    </location>
</feature>
<evidence type="ECO:0000313" key="3">
    <source>
        <dbReference type="EMBL" id="GCD32930.1"/>
    </source>
</evidence>
<gene>
    <name evidence="3" type="ORF">OEIGOIKO_00648</name>
</gene>
<dbReference type="Proteomes" id="UP000287830">
    <property type="component" value="Unassembled WGS sequence"/>
</dbReference>
<feature type="transmembrane region" description="Helical" evidence="1">
    <location>
        <begin position="482"/>
        <end position="505"/>
    </location>
</feature>
<evidence type="ECO:0000256" key="1">
    <source>
        <dbReference type="SAM" id="Phobius"/>
    </source>
</evidence>
<protein>
    <submittedName>
        <fullName evidence="3">NACHT domain-containing protein</fullName>
    </submittedName>
</protein>
<accession>A0A7U9PVV4</accession>
<dbReference type="AlphaFoldDB" id="A0A7U9PVV4"/>
<feature type="transmembrane region" description="Helical" evidence="1">
    <location>
        <begin position="459"/>
        <end position="476"/>
    </location>
</feature>
<dbReference type="Gene3D" id="3.40.50.300">
    <property type="entry name" value="P-loop containing nucleotide triphosphate hydrolases"/>
    <property type="match status" value="1"/>
</dbReference>
<comment type="caution">
    <text evidence="3">The sequence shown here is derived from an EMBL/GenBank/DDBJ whole genome shotgun (WGS) entry which is preliminary data.</text>
</comment>
<evidence type="ECO:0000259" key="2">
    <source>
        <dbReference type="Pfam" id="PF05729"/>
    </source>
</evidence>
<dbReference type="InterPro" id="IPR007111">
    <property type="entry name" value="NACHT_NTPase"/>
</dbReference>
<dbReference type="EMBL" id="BHZC01000001">
    <property type="protein sequence ID" value="GCD32930.1"/>
    <property type="molecule type" value="Genomic_DNA"/>
</dbReference>
<feature type="transmembrane region" description="Helical" evidence="1">
    <location>
        <begin position="517"/>
        <end position="546"/>
    </location>
</feature>
<feature type="transmembrane region" description="Helical" evidence="1">
    <location>
        <begin position="686"/>
        <end position="709"/>
    </location>
</feature>
<feature type="transmembrane region" description="Helical" evidence="1">
    <location>
        <begin position="552"/>
        <end position="574"/>
    </location>
</feature>
<keyword evidence="1" id="KW-1133">Transmembrane helix</keyword>